<dbReference type="EMBL" id="CAJNJA010072698">
    <property type="protein sequence ID" value="CAE7907637.1"/>
    <property type="molecule type" value="Genomic_DNA"/>
</dbReference>
<name>A0A813BKC6_9DINO</name>
<dbReference type="AlphaFoldDB" id="A0A813BKC6"/>
<sequence>SADCEAADEAETGGPAETEGPSLWTPEEPAEEPPVTTAPAGDSAARVAPAPPLRREAPLPPAADMSSPRVTACAETRQGARLLEENTRRMRENLQRLRFENRRYRVRPHDGAEHSEVLCEGESTPLQLESRKKFEDMRRKIAALEESTDVERQRLKMEQQEAEERRRAQEAFERKLQEQVERDLREHREREAREAAEQSAREDEVRQALAERCQRRREQQLQEEERSRQLEEQRQGVAQARWQQFEEELERHWAEQEAEERRRLDDYARDRRRQFEEWERCLAAERQRYATEAEFCAAARRQEARTAAQADEQFYAPQRETAPGPWPSTASASATPSPPSGSPVRGVSGRLGPQERALLKELQSVQMAPREIQKAKVKDLLLRWHPDKNPGCPEK</sequence>
<feature type="region of interest" description="Disordered" evidence="1">
    <location>
        <begin position="1"/>
        <end position="87"/>
    </location>
</feature>
<feature type="region of interest" description="Disordered" evidence="1">
    <location>
        <begin position="306"/>
        <end position="370"/>
    </location>
</feature>
<proteinExistence type="predicted"/>
<reference evidence="2" key="1">
    <citation type="submission" date="2021-02" db="EMBL/GenBank/DDBJ databases">
        <authorList>
            <person name="Dougan E. K."/>
            <person name="Rhodes N."/>
            <person name="Thang M."/>
            <person name="Chan C."/>
        </authorList>
    </citation>
    <scope>NUCLEOTIDE SEQUENCE</scope>
</reference>
<accession>A0A813BKC6</accession>
<protein>
    <recommendedName>
        <fullName evidence="4">J domain-containing protein</fullName>
    </recommendedName>
</protein>
<evidence type="ECO:0000313" key="2">
    <source>
        <dbReference type="EMBL" id="CAE7907637.1"/>
    </source>
</evidence>
<comment type="caution">
    <text evidence="2">The sequence shown here is derived from an EMBL/GenBank/DDBJ whole genome shotgun (WGS) entry which is preliminary data.</text>
</comment>
<organism evidence="2 3">
    <name type="scientific">Symbiodinium necroappetens</name>
    <dbReference type="NCBI Taxonomy" id="1628268"/>
    <lineage>
        <taxon>Eukaryota</taxon>
        <taxon>Sar</taxon>
        <taxon>Alveolata</taxon>
        <taxon>Dinophyceae</taxon>
        <taxon>Suessiales</taxon>
        <taxon>Symbiodiniaceae</taxon>
        <taxon>Symbiodinium</taxon>
    </lineage>
</organism>
<feature type="compositionally biased region" description="Low complexity" evidence="1">
    <location>
        <begin position="12"/>
        <end position="48"/>
    </location>
</feature>
<evidence type="ECO:0008006" key="4">
    <source>
        <dbReference type="Google" id="ProtNLM"/>
    </source>
</evidence>
<feature type="compositionally biased region" description="Basic and acidic residues" evidence="1">
    <location>
        <begin position="212"/>
        <end position="234"/>
    </location>
</feature>
<feature type="non-terminal residue" evidence="2">
    <location>
        <position position="1"/>
    </location>
</feature>
<feature type="compositionally biased region" description="Basic and acidic residues" evidence="1">
    <location>
        <begin position="183"/>
        <end position="206"/>
    </location>
</feature>
<feature type="region of interest" description="Disordered" evidence="1">
    <location>
        <begin position="145"/>
        <end position="170"/>
    </location>
</feature>
<feature type="compositionally biased region" description="Acidic residues" evidence="1">
    <location>
        <begin position="1"/>
        <end position="11"/>
    </location>
</feature>
<keyword evidence="3" id="KW-1185">Reference proteome</keyword>
<feature type="compositionally biased region" description="Low complexity" evidence="1">
    <location>
        <begin position="342"/>
        <end position="352"/>
    </location>
</feature>
<feature type="non-terminal residue" evidence="2">
    <location>
        <position position="395"/>
    </location>
</feature>
<feature type="compositionally biased region" description="Low complexity" evidence="1">
    <location>
        <begin position="321"/>
        <end position="335"/>
    </location>
</feature>
<evidence type="ECO:0000313" key="3">
    <source>
        <dbReference type="Proteomes" id="UP000601435"/>
    </source>
</evidence>
<gene>
    <name evidence="2" type="ORF">SNEC2469_LOCUS30795</name>
</gene>
<dbReference type="Proteomes" id="UP000601435">
    <property type="component" value="Unassembled WGS sequence"/>
</dbReference>
<evidence type="ECO:0000256" key="1">
    <source>
        <dbReference type="SAM" id="MobiDB-lite"/>
    </source>
</evidence>
<feature type="region of interest" description="Disordered" evidence="1">
    <location>
        <begin position="183"/>
        <end position="241"/>
    </location>
</feature>
<dbReference type="OrthoDB" id="10661327at2759"/>